<evidence type="ECO:0000313" key="8">
    <source>
        <dbReference type="Proteomes" id="UP000252182"/>
    </source>
</evidence>
<dbReference type="EC" id="3.4.-.-" evidence="7"/>
<dbReference type="Pfam" id="PF00877">
    <property type="entry name" value="NLPC_P60"/>
    <property type="match status" value="1"/>
</dbReference>
<evidence type="ECO:0000256" key="1">
    <source>
        <dbReference type="ARBA" id="ARBA00007074"/>
    </source>
</evidence>
<name>A0A345DBU7_9BURK</name>
<keyword evidence="8" id="KW-1185">Reference proteome</keyword>
<dbReference type="InterPro" id="IPR051202">
    <property type="entry name" value="Peptidase_C40"/>
</dbReference>
<comment type="similarity">
    <text evidence="1">Belongs to the peptidase C40 family.</text>
</comment>
<evidence type="ECO:0000259" key="6">
    <source>
        <dbReference type="PROSITE" id="PS51935"/>
    </source>
</evidence>
<evidence type="ECO:0000256" key="5">
    <source>
        <dbReference type="SAM" id="SignalP"/>
    </source>
</evidence>
<keyword evidence="2" id="KW-0645">Protease</keyword>
<dbReference type="GO" id="GO:0004180">
    <property type="term" value="F:carboxypeptidase activity"/>
    <property type="evidence" value="ECO:0007669"/>
    <property type="project" value="UniProtKB-KW"/>
</dbReference>
<reference evidence="8" key="1">
    <citation type="submission" date="2018-07" db="EMBL/GenBank/DDBJ databases">
        <authorList>
            <person name="Kim H."/>
        </authorList>
    </citation>
    <scope>NUCLEOTIDE SEQUENCE [LARGE SCALE GENOMIC DNA]</scope>
    <source>
        <strain evidence="8">F02</strain>
    </source>
</reference>
<dbReference type="EMBL" id="CP031124">
    <property type="protein sequence ID" value="AXF85835.1"/>
    <property type="molecule type" value="Genomic_DNA"/>
</dbReference>
<evidence type="ECO:0000313" key="7">
    <source>
        <dbReference type="EMBL" id="AXF85835.1"/>
    </source>
</evidence>
<dbReference type="GO" id="GO:0006508">
    <property type="term" value="P:proteolysis"/>
    <property type="evidence" value="ECO:0007669"/>
    <property type="project" value="UniProtKB-KW"/>
</dbReference>
<accession>A0A345DBU7</accession>
<proteinExistence type="inferred from homology"/>
<keyword evidence="7" id="KW-0121">Carboxypeptidase</keyword>
<dbReference type="PANTHER" id="PTHR47053:SF1">
    <property type="entry name" value="MUREIN DD-ENDOPEPTIDASE MEPH-RELATED"/>
    <property type="match status" value="1"/>
</dbReference>
<feature type="chain" id="PRO_5016649470" evidence="5">
    <location>
        <begin position="25"/>
        <end position="172"/>
    </location>
</feature>
<protein>
    <submittedName>
        <fullName evidence="7">Murein DD-endopeptidase MepS/Murein LD-carboxypeptidase</fullName>
        <ecNumber evidence="7">3.4.-.-</ecNumber>
    </submittedName>
</protein>
<dbReference type="OrthoDB" id="9807055at2"/>
<dbReference type="AlphaFoldDB" id="A0A345DBU7"/>
<dbReference type="Gene3D" id="3.90.1720.10">
    <property type="entry name" value="endopeptidase domain like (from Nostoc punctiforme)"/>
    <property type="match status" value="1"/>
</dbReference>
<evidence type="ECO:0000256" key="2">
    <source>
        <dbReference type="ARBA" id="ARBA00022670"/>
    </source>
</evidence>
<evidence type="ECO:0000256" key="4">
    <source>
        <dbReference type="ARBA" id="ARBA00022807"/>
    </source>
</evidence>
<organism evidence="7 8">
    <name type="scientific">Ephemeroptericola cinctiostellae</name>
    <dbReference type="NCBI Taxonomy" id="2268024"/>
    <lineage>
        <taxon>Bacteria</taxon>
        <taxon>Pseudomonadati</taxon>
        <taxon>Pseudomonadota</taxon>
        <taxon>Betaproteobacteria</taxon>
        <taxon>Burkholderiales</taxon>
        <taxon>Burkholderiaceae</taxon>
        <taxon>Ephemeroptericola</taxon>
    </lineage>
</organism>
<dbReference type="KEGG" id="hyf:DTO96_101575"/>
<gene>
    <name evidence="7" type="primary">mepS</name>
    <name evidence="7" type="ORF">DTO96_101575</name>
</gene>
<dbReference type="PANTHER" id="PTHR47053">
    <property type="entry name" value="MUREIN DD-ENDOPEPTIDASE MEPH-RELATED"/>
    <property type="match status" value="1"/>
</dbReference>
<dbReference type="RefSeq" id="WP_114562988.1">
    <property type="nucleotide sequence ID" value="NZ_CP031124.1"/>
</dbReference>
<dbReference type="InterPro" id="IPR038765">
    <property type="entry name" value="Papain-like_cys_pep_sf"/>
</dbReference>
<keyword evidence="4" id="KW-0788">Thiol protease</keyword>
<keyword evidence="3 7" id="KW-0378">Hydrolase</keyword>
<feature type="signal peptide" evidence="5">
    <location>
        <begin position="1"/>
        <end position="24"/>
    </location>
</feature>
<evidence type="ECO:0000256" key="3">
    <source>
        <dbReference type="ARBA" id="ARBA00022801"/>
    </source>
</evidence>
<dbReference type="GO" id="GO:0008234">
    <property type="term" value="F:cysteine-type peptidase activity"/>
    <property type="evidence" value="ECO:0007669"/>
    <property type="project" value="UniProtKB-KW"/>
</dbReference>
<feature type="domain" description="NlpC/P60" evidence="6">
    <location>
        <begin position="48"/>
        <end position="172"/>
    </location>
</feature>
<dbReference type="Proteomes" id="UP000252182">
    <property type="component" value="Chromosome"/>
</dbReference>
<dbReference type="InterPro" id="IPR000064">
    <property type="entry name" value="NLP_P60_dom"/>
</dbReference>
<sequence length="172" mass="18789">MPLAYPHKLLSRLFLFVMAIGLTACSSTHDKRGRSGYSKPPSNITVGAGPNRALAVYAMKYLGTPYHYGGSSPSEGFDCSGLVQWSAKQSLNLNIPRSTDQQSQFGDELNVSRMAAGDLIFFNTSSQPNSHVGIYLGDGYFVHSPSSNGVVRVESLNNPYWLPRTSIARRIQ</sequence>
<dbReference type="PROSITE" id="PS51935">
    <property type="entry name" value="NLPC_P60"/>
    <property type="match status" value="1"/>
</dbReference>
<keyword evidence="5" id="KW-0732">Signal</keyword>
<dbReference type="SUPFAM" id="SSF54001">
    <property type="entry name" value="Cysteine proteinases"/>
    <property type="match status" value="1"/>
</dbReference>